<dbReference type="PANTHER" id="PTHR30332:SF17">
    <property type="entry name" value="TYPE IV PILIATION SYSTEM PROTEIN DR_0774-RELATED"/>
    <property type="match status" value="1"/>
</dbReference>
<dbReference type="GO" id="GO:0009306">
    <property type="term" value="P:protein secretion"/>
    <property type="evidence" value="ECO:0007669"/>
    <property type="project" value="InterPro"/>
</dbReference>
<dbReference type="EMBL" id="QUQO01000001">
    <property type="protein sequence ID" value="RFB05778.1"/>
    <property type="molecule type" value="Genomic_DNA"/>
</dbReference>
<dbReference type="Proteomes" id="UP000264589">
    <property type="component" value="Unassembled WGS sequence"/>
</dbReference>
<evidence type="ECO:0000313" key="5">
    <source>
        <dbReference type="Proteomes" id="UP000264589"/>
    </source>
</evidence>
<keyword evidence="2" id="KW-0732">Signal</keyword>
<evidence type="ECO:0000313" key="4">
    <source>
        <dbReference type="EMBL" id="RFB05778.1"/>
    </source>
</evidence>
<comment type="similarity">
    <text evidence="1">Belongs to the bacterial secretin family.</text>
</comment>
<name>A0A371RJZ9_9PROT</name>
<dbReference type="InterPro" id="IPR001775">
    <property type="entry name" value="GspD/PilQ"/>
</dbReference>
<evidence type="ECO:0000256" key="2">
    <source>
        <dbReference type="SAM" id="SignalP"/>
    </source>
</evidence>
<keyword evidence="5" id="KW-1185">Reference proteome</keyword>
<organism evidence="4 5">
    <name type="scientific">Parvularcula marina</name>
    <dbReference type="NCBI Taxonomy" id="2292771"/>
    <lineage>
        <taxon>Bacteria</taxon>
        <taxon>Pseudomonadati</taxon>
        <taxon>Pseudomonadota</taxon>
        <taxon>Alphaproteobacteria</taxon>
        <taxon>Parvularculales</taxon>
        <taxon>Parvularculaceae</taxon>
        <taxon>Parvularcula</taxon>
    </lineage>
</organism>
<dbReference type="AlphaFoldDB" id="A0A371RJZ9"/>
<proteinExistence type="inferred from homology"/>
<dbReference type="PANTHER" id="PTHR30332">
    <property type="entry name" value="PROBABLE GENERAL SECRETION PATHWAY PROTEIN D"/>
    <property type="match status" value="1"/>
</dbReference>
<dbReference type="InterPro" id="IPR007055">
    <property type="entry name" value="BON_dom"/>
</dbReference>
<dbReference type="Pfam" id="PF13629">
    <property type="entry name" value="T2SS-T3SS_pil_N"/>
    <property type="match status" value="1"/>
</dbReference>
<sequence>MIRLGNKMMRNFLAALGVAAFTGVFMPAIAQEATVDVGGESYQSRELVLPLGKAAIIDLPRAASDILVSNPGIVDAVIRTPRRVYIMGREAGQANAFFFDRQNQQILNLEIRVEQDSDSIQHLLDKLLPDSRIEVETLNGSIILHGTVDTASEAERAERIAERFAGTENLVNMLSVREPAQVLLKVRIVEMQRRLIRQLGIDLNGVAQVDSNAVSFAVQNSFPLSGEALGGISGTVNTPGFGDISNLDFAFDVFEQNGLVKTLAEPSIVSVSGREGSFLAGGEFPVPEAGADGTPSVTFRPFGVQLQFQPLVFSKGRIQLNLSTSVSELSAANGLTVGGSRVIDENGNIQTVGGFIVPGVTSRNASTTVELPSGGSIAIAGLLQENISDFVDGVPGIKETPILGALFRSQEFRSNQTELVIIATPYLVQATDGAKLTDPSQGHAPPTVLQSALLGKLETSYGVQGARSGSSKLGGPMGFILD</sequence>
<evidence type="ECO:0000256" key="1">
    <source>
        <dbReference type="RuleBase" id="RU004003"/>
    </source>
</evidence>
<dbReference type="Pfam" id="PF04972">
    <property type="entry name" value="BON"/>
    <property type="match status" value="1"/>
</dbReference>
<accession>A0A371RJZ9</accession>
<dbReference type="Gene3D" id="3.30.1340.30">
    <property type="match status" value="1"/>
</dbReference>
<feature type="chain" id="PRO_5016697416" evidence="2">
    <location>
        <begin position="31"/>
        <end position="482"/>
    </location>
</feature>
<dbReference type="PRINTS" id="PR00811">
    <property type="entry name" value="BCTERIALGSPD"/>
</dbReference>
<dbReference type="InterPro" id="IPR032789">
    <property type="entry name" value="T2SS-T3SS_pil_N"/>
</dbReference>
<reference evidence="4 5" key="1">
    <citation type="submission" date="2018-08" db="EMBL/GenBank/DDBJ databases">
        <title>Parvularcula sp. SM1705, isolated from surface water of the South Sea China.</title>
        <authorList>
            <person name="Sun L."/>
        </authorList>
    </citation>
    <scope>NUCLEOTIDE SEQUENCE [LARGE SCALE GENOMIC DNA]</scope>
    <source>
        <strain evidence="4 5">SM1705</strain>
    </source>
</reference>
<dbReference type="InterPro" id="IPR004846">
    <property type="entry name" value="T2SS/T3SS_dom"/>
</dbReference>
<dbReference type="PROSITE" id="PS50914">
    <property type="entry name" value="BON"/>
    <property type="match status" value="1"/>
</dbReference>
<dbReference type="Pfam" id="PF00263">
    <property type="entry name" value="Secretin"/>
    <property type="match status" value="1"/>
</dbReference>
<dbReference type="GO" id="GO:0015627">
    <property type="term" value="C:type II protein secretion system complex"/>
    <property type="evidence" value="ECO:0007669"/>
    <property type="project" value="TreeGrafter"/>
</dbReference>
<gene>
    <name evidence="4" type="ORF">DX908_11170</name>
</gene>
<dbReference type="InterPro" id="IPR050810">
    <property type="entry name" value="Bact_Secretion_Sys_Channel"/>
</dbReference>
<dbReference type="InParanoid" id="A0A371RJZ9"/>
<feature type="domain" description="BON" evidence="3">
    <location>
        <begin position="109"/>
        <end position="178"/>
    </location>
</feature>
<protein>
    <submittedName>
        <fullName evidence="4">Type II and III secretion system protein family protein</fullName>
    </submittedName>
</protein>
<evidence type="ECO:0000259" key="3">
    <source>
        <dbReference type="PROSITE" id="PS50914"/>
    </source>
</evidence>
<comment type="caution">
    <text evidence="4">The sequence shown here is derived from an EMBL/GenBank/DDBJ whole genome shotgun (WGS) entry which is preliminary data.</text>
</comment>
<feature type="signal peptide" evidence="2">
    <location>
        <begin position="1"/>
        <end position="30"/>
    </location>
</feature>